<dbReference type="GO" id="GO:0006355">
    <property type="term" value="P:regulation of DNA-templated transcription"/>
    <property type="evidence" value="ECO:0007669"/>
    <property type="project" value="UniProtKB-UniRule"/>
</dbReference>
<dbReference type="OrthoDB" id="742364at2759"/>
<proteinExistence type="inferred from homology"/>
<feature type="compositionally biased region" description="Polar residues" evidence="7">
    <location>
        <begin position="34"/>
        <end position="45"/>
    </location>
</feature>
<evidence type="ECO:0000256" key="7">
    <source>
        <dbReference type="SAM" id="MobiDB-lite"/>
    </source>
</evidence>
<dbReference type="STRING" id="4432.A0A1U7ZR96"/>
<gene>
    <name evidence="10" type="primary">LOC104595471</name>
</gene>
<dbReference type="SMART" id="SM00575">
    <property type="entry name" value="ZnF_PMZ"/>
    <property type="match status" value="1"/>
</dbReference>
<dbReference type="PROSITE" id="PS50966">
    <property type="entry name" value="ZF_SWIM"/>
    <property type="match status" value="1"/>
</dbReference>
<protein>
    <recommendedName>
        <fullName evidence="6">Protein FAR1-RELATED SEQUENCE</fullName>
    </recommendedName>
</protein>
<keyword evidence="4 6" id="KW-0862">Zinc</keyword>
<dbReference type="GO" id="GO:0008270">
    <property type="term" value="F:zinc ion binding"/>
    <property type="evidence" value="ECO:0007669"/>
    <property type="project" value="UniProtKB-UniRule"/>
</dbReference>
<keyword evidence="9" id="KW-1185">Reference proteome</keyword>
<dbReference type="PANTHER" id="PTHR31669">
    <property type="entry name" value="PROTEIN FAR1-RELATED SEQUENCE 10-RELATED"/>
    <property type="match status" value="1"/>
</dbReference>
<dbReference type="InterPro" id="IPR007527">
    <property type="entry name" value="Znf_SWIM"/>
</dbReference>
<evidence type="ECO:0000256" key="6">
    <source>
        <dbReference type="RuleBase" id="RU367018"/>
    </source>
</evidence>
<dbReference type="AlphaFoldDB" id="A0A1U7ZR96"/>
<dbReference type="InParanoid" id="A0A1U7ZR96"/>
<dbReference type="Pfam" id="PF04434">
    <property type="entry name" value="SWIM"/>
    <property type="match status" value="1"/>
</dbReference>
<evidence type="ECO:0000256" key="3">
    <source>
        <dbReference type="ARBA" id="ARBA00022771"/>
    </source>
</evidence>
<comment type="similarity">
    <text evidence="1 6">Belongs to the FHY3/FAR1 family.</text>
</comment>
<dbReference type="InterPro" id="IPR006564">
    <property type="entry name" value="Znf_PMZ"/>
</dbReference>
<dbReference type="KEGG" id="nnu:104595471"/>
<comment type="function">
    <text evidence="6">Putative transcription activator involved in regulating light control of development.</text>
</comment>
<name>A0A1U7ZR96_NELNU</name>
<evidence type="ECO:0000256" key="1">
    <source>
        <dbReference type="ARBA" id="ARBA00005889"/>
    </source>
</evidence>
<dbReference type="OMA" id="RCCEDEV"/>
<feature type="region of interest" description="Disordered" evidence="7">
    <location>
        <begin position="1"/>
        <end position="63"/>
    </location>
</feature>
<dbReference type="Proteomes" id="UP000189703">
    <property type="component" value="Unplaced"/>
</dbReference>
<keyword evidence="6" id="KW-0539">Nucleus</keyword>
<dbReference type="Pfam" id="PF10551">
    <property type="entry name" value="MULE"/>
    <property type="match status" value="1"/>
</dbReference>
<dbReference type="GO" id="GO:0005634">
    <property type="term" value="C:nucleus"/>
    <property type="evidence" value="ECO:0007669"/>
    <property type="project" value="UniProtKB-SubCell"/>
</dbReference>
<feature type="region of interest" description="Disordered" evidence="7">
    <location>
        <begin position="702"/>
        <end position="731"/>
    </location>
</feature>
<dbReference type="RefSeq" id="XP_010254493.1">
    <property type="nucleotide sequence ID" value="XM_010256191.2"/>
</dbReference>
<accession>A0A1U7ZR96</accession>
<dbReference type="InterPro" id="IPR018289">
    <property type="entry name" value="MULE_transposase_dom"/>
</dbReference>
<evidence type="ECO:0000259" key="8">
    <source>
        <dbReference type="PROSITE" id="PS50966"/>
    </source>
</evidence>
<dbReference type="Pfam" id="PF03101">
    <property type="entry name" value="FAR1"/>
    <property type="match status" value="1"/>
</dbReference>
<evidence type="ECO:0000256" key="4">
    <source>
        <dbReference type="ARBA" id="ARBA00022833"/>
    </source>
</evidence>
<reference evidence="10" key="1">
    <citation type="submission" date="2025-08" db="UniProtKB">
        <authorList>
            <consortium name="RefSeq"/>
        </authorList>
    </citation>
    <scope>IDENTIFICATION</scope>
</reference>
<keyword evidence="3 5" id="KW-0863">Zinc-finger</keyword>
<dbReference type="InterPro" id="IPR031052">
    <property type="entry name" value="FHY3/FAR1"/>
</dbReference>
<keyword evidence="2 6" id="KW-0479">Metal-binding</keyword>
<dbReference type="InterPro" id="IPR004330">
    <property type="entry name" value="FAR1_DNA_bnd_dom"/>
</dbReference>
<feature type="domain" description="SWIM-type" evidence="8">
    <location>
        <begin position="579"/>
        <end position="615"/>
    </location>
</feature>
<evidence type="ECO:0000256" key="5">
    <source>
        <dbReference type="PROSITE-ProRule" id="PRU00325"/>
    </source>
</evidence>
<evidence type="ECO:0000256" key="2">
    <source>
        <dbReference type="ARBA" id="ARBA00022723"/>
    </source>
</evidence>
<organism evidence="9 10">
    <name type="scientific">Nelumbo nucifera</name>
    <name type="common">Sacred lotus</name>
    <dbReference type="NCBI Taxonomy" id="4432"/>
    <lineage>
        <taxon>Eukaryota</taxon>
        <taxon>Viridiplantae</taxon>
        <taxon>Streptophyta</taxon>
        <taxon>Embryophyta</taxon>
        <taxon>Tracheophyta</taxon>
        <taxon>Spermatophyta</taxon>
        <taxon>Magnoliopsida</taxon>
        <taxon>Proteales</taxon>
        <taxon>Nelumbonaceae</taxon>
        <taxon>Nelumbo</taxon>
    </lineage>
</organism>
<evidence type="ECO:0000313" key="9">
    <source>
        <dbReference type="Proteomes" id="UP000189703"/>
    </source>
</evidence>
<sequence>MEVDPDADVDEHGTEDIGQYVGESMTNDGEVHTTETVGQNLGEVTTNDEEVHASKDGQNVGESMINDGEVHAFEDVGQDVGESMTNDEKVHGEDERSADVPKGIMHFKPSKGMEFESLEEAYSFYREYARIAGFNTIKKNSSRSKSSGEFTHATFACSRQGIKRNSAGVSKPRPCYKIGCEACMHVTKRKHGKWVINKFNDEHNHELLLTQLRFFENFRSISPINKSNVEKDMRSSFDKEGHLAIDTEDTQAMLNYFIHMQNENPNFFYAIDLNDEQHLRNAFWVDAKGRQDYVHFGDVVSFDTTYLTNGYKIPFVPIIGVNHHFQCTVLGCALLADMTTQTFVWLMQTWLRAMGGIAPKTIVTDQNEAIKAAIAQVFSNVRHRFCLWHILNKIPEKLGHATKKHGNFMVEFDKCIYRSWTEEEFEDQWSKMVHIFELSGDEWLKSLYEDRKQWVPTFMRDNFFAGISTTQRSESIISYFDKFMYKETSLIEFVEQCRVALRDRYEKESKAESDSWHGTPALKSYSPYEKQMSTIYTHEIFKKFQVEVLGIVSCQVRKDKEDGTTTVFRVEDFGVQQDFIVAWDETKSEISCLCHCFEYNGFLCRHMMVVLHTSAVSEIPSHYILKRWTKDAKNWQVMNQRSGEVQYTEQRYNDICQRALKLGEYGSISLESYNLIVLRVEELLRQCENMHNSVNAAAPTMPVVEKQGKRRNTNNKKPAATKQPPKKRKEQSILSLDGYHNGTEQNMQGYYDGTQQRMQELGQISSVPLSLDSYYDDQGSMQATGEINSRGLICDDSFATEQNTETLLLQAGSRLGSRPLDDMMSAHLHEKDLFL</sequence>
<dbReference type="GeneID" id="104595471"/>
<dbReference type="PANTHER" id="PTHR31669:SF21">
    <property type="entry name" value="PROTEIN FAR-RED IMPAIRED RESPONSE 1"/>
    <property type="match status" value="1"/>
</dbReference>
<dbReference type="eggNOG" id="ENOG502QQDK">
    <property type="taxonomic scope" value="Eukaryota"/>
</dbReference>
<comment type="subcellular location">
    <subcellularLocation>
        <location evidence="6">Nucleus</location>
    </subcellularLocation>
</comment>
<evidence type="ECO:0000313" key="10">
    <source>
        <dbReference type="RefSeq" id="XP_010254493.1"/>
    </source>
</evidence>